<evidence type="ECO:0000313" key="2">
    <source>
        <dbReference type="Proteomes" id="UP000799753"/>
    </source>
</evidence>
<dbReference type="EMBL" id="MU006783">
    <property type="protein sequence ID" value="KAF2641055.1"/>
    <property type="molecule type" value="Genomic_DNA"/>
</dbReference>
<keyword evidence="2" id="KW-1185">Reference proteome</keyword>
<evidence type="ECO:0000313" key="1">
    <source>
        <dbReference type="EMBL" id="KAF2641055.1"/>
    </source>
</evidence>
<dbReference type="Proteomes" id="UP000799753">
    <property type="component" value="Unassembled WGS sequence"/>
</dbReference>
<dbReference type="AlphaFoldDB" id="A0A6A6S0M6"/>
<accession>A0A6A6S0M6</accession>
<gene>
    <name evidence="1" type="ORF">P280DRAFT_300544</name>
</gene>
<reference evidence="1" key="1">
    <citation type="journal article" date="2020" name="Stud. Mycol.">
        <title>101 Dothideomycetes genomes: a test case for predicting lifestyles and emergence of pathogens.</title>
        <authorList>
            <person name="Haridas S."/>
            <person name="Albert R."/>
            <person name="Binder M."/>
            <person name="Bloem J."/>
            <person name="Labutti K."/>
            <person name="Salamov A."/>
            <person name="Andreopoulos B."/>
            <person name="Baker S."/>
            <person name="Barry K."/>
            <person name="Bills G."/>
            <person name="Bluhm B."/>
            <person name="Cannon C."/>
            <person name="Castanera R."/>
            <person name="Culley D."/>
            <person name="Daum C."/>
            <person name="Ezra D."/>
            <person name="Gonzalez J."/>
            <person name="Henrissat B."/>
            <person name="Kuo A."/>
            <person name="Liang C."/>
            <person name="Lipzen A."/>
            <person name="Lutzoni F."/>
            <person name="Magnuson J."/>
            <person name="Mondo S."/>
            <person name="Nolan M."/>
            <person name="Ohm R."/>
            <person name="Pangilinan J."/>
            <person name="Park H.-J."/>
            <person name="Ramirez L."/>
            <person name="Alfaro M."/>
            <person name="Sun H."/>
            <person name="Tritt A."/>
            <person name="Yoshinaga Y."/>
            <person name="Zwiers L.-H."/>
            <person name="Turgeon B."/>
            <person name="Goodwin S."/>
            <person name="Spatafora J."/>
            <person name="Crous P."/>
            <person name="Grigoriev I."/>
        </authorList>
    </citation>
    <scope>NUCLEOTIDE SEQUENCE</scope>
    <source>
        <strain evidence="1">CBS 473.64</strain>
    </source>
</reference>
<proteinExistence type="predicted"/>
<sequence length="88" mass="10180">MLFSWARLKRLKRPERVWRQMQAPKPTPPATPRQIPQQPGAVFLSSRQEHSYTSHPRRAVARVSLLSIDSRRYQIHGYALGSPCAMLE</sequence>
<organism evidence="1 2">
    <name type="scientific">Massarina eburnea CBS 473.64</name>
    <dbReference type="NCBI Taxonomy" id="1395130"/>
    <lineage>
        <taxon>Eukaryota</taxon>
        <taxon>Fungi</taxon>
        <taxon>Dikarya</taxon>
        <taxon>Ascomycota</taxon>
        <taxon>Pezizomycotina</taxon>
        <taxon>Dothideomycetes</taxon>
        <taxon>Pleosporomycetidae</taxon>
        <taxon>Pleosporales</taxon>
        <taxon>Massarineae</taxon>
        <taxon>Massarinaceae</taxon>
        <taxon>Massarina</taxon>
    </lineage>
</organism>
<name>A0A6A6S0M6_9PLEO</name>
<protein>
    <submittedName>
        <fullName evidence="1">Uncharacterized protein</fullName>
    </submittedName>
</protein>